<dbReference type="InterPro" id="IPR052529">
    <property type="entry name" value="Bact_Transport_Assoc"/>
</dbReference>
<evidence type="ECO:0000259" key="2">
    <source>
        <dbReference type="Pfam" id="PF04235"/>
    </source>
</evidence>
<reference evidence="3 4" key="1">
    <citation type="submission" date="2021-03" db="EMBL/GenBank/DDBJ databases">
        <title>Antimicrobial resistance genes in bacteria isolated from Japanese honey, and their potential for conferring macrolide and lincosamide resistance in the American foulbrood pathogen Paenibacillus larvae.</title>
        <authorList>
            <person name="Okamoto M."/>
            <person name="Kumagai M."/>
            <person name="Kanamori H."/>
            <person name="Takamatsu D."/>
        </authorList>
    </citation>
    <scope>NUCLEOTIDE SEQUENCE [LARGE SCALE GENOMIC DNA]</scope>
    <source>
        <strain evidence="3 4">J21TS3</strain>
    </source>
</reference>
<feature type="transmembrane region" description="Helical" evidence="1">
    <location>
        <begin position="49"/>
        <end position="73"/>
    </location>
</feature>
<dbReference type="PANTHER" id="PTHR30590">
    <property type="entry name" value="INNER MEMBRANE PROTEIN"/>
    <property type="match status" value="1"/>
</dbReference>
<feature type="domain" description="DUF418" evidence="2">
    <location>
        <begin position="78"/>
        <end position="230"/>
    </location>
</feature>
<dbReference type="RefSeq" id="WP_246536566.1">
    <property type="nucleotide sequence ID" value="NZ_BORW01000002.1"/>
</dbReference>
<proteinExistence type="predicted"/>
<dbReference type="PANTHER" id="PTHR30590:SF3">
    <property type="entry name" value="HYPOTHETICAL MEMBRANE SPANNING PROTEIN"/>
    <property type="match status" value="1"/>
</dbReference>
<feature type="transmembrane region" description="Helical" evidence="1">
    <location>
        <begin position="187"/>
        <end position="211"/>
    </location>
</feature>
<comment type="caution">
    <text evidence="3">The sequence shown here is derived from an EMBL/GenBank/DDBJ whole genome shotgun (WGS) entry which is preliminary data.</text>
</comment>
<evidence type="ECO:0000313" key="3">
    <source>
        <dbReference type="EMBL" id="GIO65865.1"/>
    </source>
</evidence>
<feature type="transmembrane region" description="Helical" evidence="1">
    <location>
        <begin position="93"/>
        <end position="110"/>
    </location>
</feature>
<gene>
    <name evidence="3" type="ORF">J21TS3_06860</name>
</gene>
<evidence type="ECO:0000313" key="4">
    <source>
        <dbReference type="Proteomes" id="UP000680638"/>
    </source>
</evidence>
<keyword evidence="1" id="KW-0472">Membrane</keyword>
<name>A0ABQ4LRG6_9BACL</name>
<keyword evidence="1" id="KW-0812">Transmembrane</keyword>
<protein>
    <recommendedName>
        <fullName evidence="2">DUF418 domain-containing protein</fullName>
    </recommendedName>
</protein>
<keyword evidence="4" id="KW-1185">Reference proteome</keyword>
<keyword evidence="1" id="KW-1133">Transmembrane helix</keyword>
<dbReference type="EMBL" id="BORW01000002">
    <property type="protein sequence ID" value="GIO65865.1"/>
    <property type="molecule type" value="Genomic_DNA"/>
</dbReference>
<feature type="transmembrane region" description="Helical" evidence="1">
    <location>
        <begin position="164"/>
        <end position="181"/>
    </location>
</feature>
<evidence type="ECO:0000256" key="1">
    <source>
        <dbReference type="SAM" id="Phobius"/>
    </source>
</evidence>
<dbReference type="InterPro" id="IPR007349">
    <property type="entry name" value="DUF418"/>
</dbReference>
<dbReference type="Pfam" id="PF04235">
    <property type="entry name" value="DUF418"/>
    <property type="match status" value="1"/>
</dbReference>
<organism evidence="3 4">
    <name type="scientific">Paenibacillus cookii</name>
    <dbReference type="NCBI Taxonomy" id="157839"/>
    <lineage>
        <taxon>Bacteria</taxon>
        <taxon>Bacillati</taxon>
        <taxon>Bacillota</taxon>
        <taxon>Bacilli</taxon>
        <taxon>Bacillales</taxon>
        <taxon>Paenibacillaceae</taxon>
        <taxon>Paenibacillus</taxon>
    </lineage>
</organism>
<sequence>MLFVRRLLVLLVFGLVHHQFQPGEALLIYALLGFLLLPLYRLKPGVNLSIGVLFLLSACWLGPIGISLGMFLFGLWAGQNKIFEDVRQHKKRWIVAMILSLVLIPLGLWAESRIVDATGLVDIAMVAGGLPEDVFYVTALTLLLELPFMKLWLMPLNRLGRMALTNYIMQTVLILTLDAVLNLSGQAYYLILAMIAIEILVIQAIFSTLWLSRFSMGPLEWVWRIGTYGKIPPHFSKQA</sequence>
<accession>A0ABQ4LRG6</accession>
<dbReference type="Proteomes" id="UP000680638">
    <property type="component" value="Unassembled WGS sequence"/>
</dbReference>